<dbReference type="Proteomes" id="UP001165960">
    <property type="component" value="Unassembled WGS sequence"/>
</dbReference>
<accession>A0ACC2TQG1</accession>
<sequence length="392" mass="42896">MLLVLAEPDGSLPASKKPNHAVTPDTKHKIFINPITDTHSYSVRNIPDINQIIIKEQCWGRKRDYLIREAKFNKDFPPSIGGNKNQIKVETELKGHQKNLTSKQAPTTPTSTLCQPPCTQPAASRPPANPLLPSQLPASPGWHQQACCQPGPGQPPASGSTASLSPAHLPARPPPATYLPTQLPVSPLPASKLPARPLPATCLPTQLPVGRCQPTCLLPGSQGPPPSQSKTTKTCSQSKKSLITRTQFQNNSCLLLKGKSKFQKMGPNSKTYSGPTEERPNQILHVSNNSSYDQWVAASQVTRLTPGSNQIMSPKTEIDSNCTLSLSHHMNSCPQEFIGLSQELPNQQQIVREQIYDLILKDQFQVSPSKPLGFPIPCFHSHLQNFAQWEII</sequence>
<dbReference type="EMBL" id="QTSX02002253">
    <property type="protein sequence ID" value="KAJ9076716.1"/>
    <property type="molecule type" value="Genomic_DNA"/>
</dbReference>
<evidence type="ECO:0000313" key="2">
    <source>
        <dbReference type="Proteomes" id="UP001165960"/>
    </source>
</evidence>
<evidence type="ECO:0000313" key="1">
    <source>
        <dbReference type="EMBL" id="KAJ9076716.1"/>
    </source>
</evidence>
<keyword evidence="2" id="KW-1185">Reference proteome</keyword>
<organism evidence="1 2">
    <name type="scientific">Entomophthora muscae</name>
    <dbReference type="NCBI Taxonomy" id="34485"/>
    <lineage>
        <taxon>Eukaryota</taxon>
        <taxon>Fungi</taxon>
        <taxon>Fungi incertae sedis</taxon>
        <taxon>Zoopagomycota</taxon>
        <taxon>Entomophthoromycotina</taxon>
        <taxon>Entomophthoromycetes</taxon>
        <taxon>Entomophthorales</taxon>
        <taxon>Entomophthoraceae</taxon>
        <taxon>Entomophthora</taxon>
    </lineage>
</organism>
<gene>
    <name evidence="1" type="ORF">DSO57_1023561</name>
</gene>
<name>A0ACC2TQG1_9FUNG</name>
<comment type="caution">
    <text evidence="1">The sequence shown here is derived from an EMBL/GenBank/DDBJ whole genome shotgun (WGS) entry which is preliminary data.</text>
</comment>
<protein>
    <submittedName>
        <fullName evidence="1">Uncharacterized protein</fullName>
    </submittedName>
</protein>
<reference evidence="1" key="1">
    <citation type="submission" date="2022-04" db="EMBL/GenBank/DDBJ databases">
        <title>Genome of the entomopathogenic fungus Entomophthora muscae.</title>
        <authorList>
            <person name="Elya C."/>
            <person name="Lovett B.R."/>
            <person name="Lee E."/>
            <person name="Macias A.M."/>
            <person name="Hajek A.E."/>
            <person name="De Bivort B.L."/>
            <person name="Kasson M.T."/>
            <person name="De Fine Licht H.H."/>
            <person name="Stajich J.E."/>
        </authorList>
    </citation>
    <scope>NUCLEOTIDE SEQUENCE</scope>
    <source>
        <strain evidence="1">Berkeley</strain>
    </source>
</reference>
<proteinExistence type="predicted"/>